<keyword evidence="5 8" id="KW-1133">Transmembrane helix</keyword>
<dbReference type="Proteomes" id="UP001152759">
    <property type="component" value="Unassembled WGS sequence"/>
</dbReference>
<keyword evidence="4 8" id="KW-0812">Transmembrane</keyword>
<gene>
    <name evidence="9" type="ORF">BEMITA_LOCUS49</name>
</gene>
<dbReference type="GO" id="GO:0005737">
    <property type="term" value="C:cytoplasm"/>
    <property type="evidence" value="ECO:0007669"/>
    <property type="project" value="TreeGrafter"/>
</dbReference>
<evidence type="ECO:0000256" key="2">
    <source>
        <dbReference type="ARBA" id="ARBA00010532"/>
    </source>
</evidence>
<sequence length="498" mass="56815">MRFSPTAGPLNALCLTQSVKYPCSLRSALSNEDPSYNNRPTANVLRLKMVRGLPAFDWWYTPPDEVLLRVYIFNITNSEEFLNGSHTKLHFQEIGPLVFREKLRHSNVVFNDNGTMTYVAHRTAHFLPEMTNINLSAEVIQPNLAVLGMSSYLWDASFFTKMGFNVLMNRLDSKPIVKLTVNQTLWNLTDPLLQVARVMAPNLVPDDNMGFLHQIYHNFKDEVTVFMGPENSRRFFTMEHFNGSPRLNHWRNETCDSIYGATEGVAYHQFITKNDTLRYFRKTMCRVTPLNYKCDVEKLGMTAYRFELPPNIFNRPADGGEECFNQPHLPYLPSGVSDVSPCYFDFPLASSFPHFLNADPSVRDSVKGMEPNADKHGSFVIVEPTTGVPMESRARSQSNLVVRQITGFPRIERFSNMIIPMFWAEYNQVGLPWYISGLMYFTVMILPKIQAPGSFAMALLGLILLVVVVRREIAHRKKRTLSSYSSLDLLPSTSSQES</sequence>
<evidence type="ECO:0008006" key="11">
    <source>
        <dbReference type="Google" id="ProtNLM"/>
    </source>
</evidence>
<dbReference type="PRINTS" id="PR01609">
    <property type="entry name" value="CD36FAMILY"/>
</dbReference>
<evidence type="ECO:0000256" key="3">
    <source>
        <dbReference type="ARBA" id="ARBA00022475"/>
    </source>
</evidence>
<evidence type="ECO:0000256" key="5">
    <source>
        <dbReference type="ARBA" id="ARBA00022989"/>
    </source>
</evidence>
<comment type="caution">
    <text evidence="9">The sequence shown here is derived from an EMBL/GenBank/DDBJ whole genome shotgun (WGS) entry which is preliminary data.</text>
</comment>
<dbReference type="InterPro" id="IPR002159">
    <property type="entry name" value="CD36_fam"/>
</dbReference>
<reference evidence="9" key="1">
    <citation type="submission" date="2021-12" db="EMBL/GenBank/DDBJ databases">
        <authorList>
            <person name="King R."/>
        </authorList>
    </citation>
    <scope>NUCLEOTIDE SEQUENCE</scope>
</reference>
<keyword evidence="10" id="KW-1185">Reference proteome</keyword>
<feature type="transmembrane region" description="Helical" evidence="8">
    <location>
        <begin position="449"/>
        <end position="469"/>
    </location>
</feature>
<dbReference type="Pfam" id="PF01130">
    <property type="entry name" value="CD36"/>
    <property type="match status" value="1"/>
</dbReference>
<evidence type="ECO:0000313" key="9">
    <source>
        <dbReference type="EMBL" id="CAH0746883.1"/>
    </source>
</evidence>
<comment type="subcellular location">
    <subcellularLocation>
        <location evidence="1">Cell membrane</location>
    </subcellularLocation>
</comment>
<accession>A0AAI8Y601</accession>
<keyword evidence="6 8" id="KW-0472">Membrane</keyword>
<dbReference type="GO" id="GO:0005886">
    <property type="term" value="C:plasma membrane"/>
    <property type="evidence" value="ECO:0007669"/>
    <property type="project" value="UniProtKB-SubCell"/>
</dbReference>
<evidence type="ECO:0000313" key="10">
    <source>
        <dbReference type="Proteomes" id="UP001152759"/>
    </source>
</evidence>
<evidence type="ECO:0000256" key="7">
    <source>
        <dbReference type="ARBA" id="ARBA00023180"/>
    </source>
</evidence>
<comment type="similarity">
    <text evidence="2">Belongs to the CD36 family.</text>
</comment>
<name>A0AAI8Y601_BEMTA</name>
<dbReference type="EMBL" id="CAKKNF020000004">
    <property type="protein sequence ID" value="CAH0746883.1"/>
    <property type="molecule type" value="Genomic_DNA"/>
</dbReference>
<proteinExistence type="inferred from homology"/>
<keyword evidence="3" id="KW-1003">Cell membrane</keyword>
<dbReference type="GO" id="GO:0005044">
    <property type="term" value="F:scavenger receptor activity"/>
    <property type="evidence" value="ECO:0007669"/>
    <property type="project" value="TreeGrafter"/>
</dbReference>
<dbReference type="PANTHER" id="PTHR11923">
    <property type="entry name" value="SCAVENGER RECEPTOR CLASS B TYPE-1 SR-B1"/>
    <property type="match status" value="1"/>
</dbReference>
<evidence type="ECO:0000256" key="1">
    <source>
        <dbReference type="ARBA" id="ARBA00004236"/>
    </source>
</evidence>
<evidence type="ECO:0000256" key="4">
    <source>
        <dbReference type="ARBA" id="ARBA00022692"/>
    </source>
</evidence>
<evidence type="ECO:0000256" key="6">
    <source>
        <dbReference type="ARBA" id="ARBA00023136"/>
    </source>
</evidence>
<dbReference type="AlphaFoldDB" id="A0AAI8Y601"/>
<keyword evidence="7" id="KW-0325">Glycoprotein</keyword>
<dbReference type="PANTHER" id="PTHR11923:SF89">
    <property type="entry name" value="GH15894P"/>
    <property type="match status" value="1"/>
</dbReference>
<protein>
    <recommendedName>
        <fullName evidence="11">Scavenger receptor class B member 1</fullName>
    </recommendedName>
</protein>
<evidence type="ECO:0000256" key="8">
    <source>
        <dbReference type="SAM" id="Phobius"/>
    </source>
</evidence>
<organism evidence="9 10">
    <name type="scientific">Bemisia tabaci</name>
    <name type="common">Sweetpotato whitefly</name>
    <name type="synonym">Aleurodes tabaci</name>
    <dbReference type="NCBI Taxonomy" id="7038"/>
    <lineage>
        <taxon>Eukaryota</taxon>
        <taxon>Metazoa</taxon>
        <taxon>Ecdysozoa</taxon>
        <taxon>Arthropoda</taxon>
        <taxon>Hexapoda</taxon>
        <taxon>Insecta</taxon>
        <taxon>Pterygota</taxon>
        <taxon>Neoptera</taxon>
        <taxon>Paraneoptera</taxon>
        <taxon>Hemiptera</taxon>
        <taxon>Sternorrhyncha</taxon>
        <taxon>Aleyrodoidea</taxon>
        <taxon>Aleyrodidae</taxon>
        <taxon>Aleyrodinae</taxon>
        <taxon>Bemisia</taxon>
    </lineage>
</organism>